<dbReference type="InterPro" id="IPR020422">
    <property type="entry name" value="TYR_PHOSPHATASE_DUAL_dom"/>
</dbReference>
<dbReference type="InterPro" id="IPR016130">
    <property type="entry name" value="Tyr_Pase_AS"/>
</dbReference>
<protein>
    <recommendedName>
        <fullName evidence="2">protein-serine/threonine phosphatase</fullName>
        <ecNumber evidence="2">3.1.3.16</ecNumber>
    </recommendedName>
</protein>
<accession>A0ABP1QL59</accession>
<evidence type="ECO:0000313" key="9">
    <source>
        <dbReference type="EMBL" id="CAL8107017.1"/>
    </source>
</evidence>
<evidence type="ECO:0000256" key="3">
    <source>
        <dbReference type="ARBA" id="ARBA00022801"/>
    </source>
</evidence>
<dbReference type="InterPro" id="IPR000387">
    <property type="entry name" value="Tyr_Pase_dom"/>
</dbReference>
<evidence type="ECO:0000256" key="5">
    <source>
        <dbReference type="ARBA" id="ARBA00047761"/>
    </source>
</evidence>
<dbReference type="Proteomes" id="UP001642540">
    <property type="component" value="Unassembled WGS sequence"/>
</dbReference>
<dbReference type="PROSITE" id="PS50056">
    <property type="entry name" value="TYR_PHOSPHATASE_2"/>
    <property type="match status" value="1"/>
</dbReference>
<dbReference type="Pfam" id="PF00782">
    <property type="entry name" value="DSPc"/>
    <property type="match status" value="1"/>
</dbReference>
<dbReference type="Gene3D" id="3.90.190.10">
    <property type="entry name" value="Protein tyrosine phosphatase superfamily"/>
    <property type="match status" value="1"/>
</dbReference>
<keyword evidence="10" id="KW-1185">Reference proteome</keyword>
<evidence type="ECO:0000256" key="4">
    <source>
        <dbReference type="ARBA" id="ARBA00022912"/>
    </source>
</evidence>
<evidence type="ECO:0000256" key="2">
    <source>
        <dbReference type="ARBA" id="ARBA00013081"/>
    </source>
</evidence>
<dbReference type="SUPFAM" id="SSF52799">
    <property type="entry name" value="(Phosphotyrosine protein) phosphatases II"/>
    <property type="match status" value="1"/>
</dbReference>
<reference evidence="9 10" key="1">
    <citation type="submission" date="2024-08" db="EMBL/GenBank/DDBJ databases">
        <authorList>
            <person name="Cucini C."/>
            <person name="Frati F."/>
        </authorList>
    </citation>
    <scope>NUCLEOTIDE SEQUENCE [LARGE SCALE GENOMIC DNA]</scope>
</reference>
<dbReference type="PANTHER" id="PTHR45682:SF1">
    <property type="entry name" value="DUAL SPECIFICITY PROTEIN PHOSPHATASE 3"/>
    <property type="match status" value="1"/>
</dbReference>
<evidence type="ECO:0000256" key="6">
    <source>
        <dbReference type="ARBA" id="ARBA00048336"/>
    </source>
</evidence>
<feature type="domain" description="Tyrosine specific protein phosphatases" evidence="8">
    <location>
        <begin position="106"/>
        <end position="157"/>
    </location>
</feature>
<dbReference type="PROSITE" id="PS50054">
    <property type="entry name" value="TYR_PHOSPHATASE_DUAL"/>
    <property type="match status" value="1"/>
</dbReference>
<dbReference type="EMBL" id="CAXLJM020000038">
    <property type="protein sequence ID" value="CAL8107017.1"/>
    <property type="molecule type" value="Genomic_DNA"/>
</dbReference>
<feature type="domain" description="Tyrosine-protein phosphatase" evidence="7">
    <location>
        <begin position="26"/>
        <end position="178"/>
    </location>
</feature>
<evidence type="ECO:0000259" key="7">
    <source>
        <dbReference type="PROSITE" id="PS50054"/>
    </source>
</evidence>
<dbReference type="EC" id="3.1.3.16" evidence="2"/>
<name>A0ABP1QL59_9HEXA</name>
<dbReference type="InterPro" id="IPR000340">
    <property type="entry name" value="Dual-sp_phosphatase_cat-dom"/>
</dbReference>
<organism evidence="9 10">
    <name type="scientific">Orchesella dallaii</name>
    <dbReference type="NCBI Taxonomy" id="48710"/>
    <lineage>
        <taxon>Eukaryota</taxon>
        <taxon>Metazoa</taxon>
        <taxon>Ecdysozoa</taxon>
        <taxon>Arthropoda</taxon>
        <taxon>Hexapoda</taxon>
        <taxon>Collembola</taxon>
        <taxon>Entomobryomorpha</taxon>
        <taxon>Entomobryoidea</taxon>
        <taxon>Orchesellidae</taxon>
        <taxon>Orchesellinae</taxon>
        <taxon>Orchesella</taxon>
    </lineage>
</organism>
<dbReference type="SMART" id="SM00195">
    <property type="entry name" value="DSPc"/>
    <property type="match status" value="1"/>
</dbReference>
<evidence type="ECO:0000313" key="10">
    <source>
        <dbReference type="Proteomes" id="UP001642540"/>
    </source>
</evidence>
<dbReference type="PRINTS" id="PR01908">
    <property type="entry name" value="ADSPHPHTASE"/>
</dbReference>
<comment type="similarity">
    <text evidence="1">Belongs to the protein-tyrosine phosphatase family. Non-receptor class dual specificity subfamily.</text>
</comment>
<dbReference type="PANTHER" id="PTHR45682">
    <property type="entry name" value="AGAP008228-PA"/>
    <property type="match status" value="1"/>
</dbReference>
<dbReference type="InterPro" id="IPR020405">
    <property type="entry name" value="Atypical_DUSP_subfamA"/>
</dbReference>
<keyword evidence="3" id="KW-0378">Hydrolase</keyword>
<evidence type="ECO:0000259" key="8">
    <source>
        <dbReference type="PROSITE" id="PS50056"/>
    </source>
</evidence>
<sequence>MSKEEIKLEIQKVLEAESVNHWNHLDQVYSDPPIFIGDEFAAKDIDTLKKLGITHILNAAYVASRTHYHSYGIVDTCSDWYAVRGYDFESLDFPHFDLSRYFEDAADFIESANSSKGKVLVHCYVGMSRSATLVIVYLMIKKNMRAKDVLTHIRKTRAVYPNSGFLDQIIDLELRLRDSRLKK</sequence>
<dbReference type="PROSITE" id="PS00383">
    <property type="entry name" value="TYR_PHOSPHATASE_1"/>
    <property type="match status" value="1"/>
</dbReference>
<keyword evidence="4" id="KW-0904">Protein phosphatase</keyword>
<evidence type="ECO:0000256" key="1">
    <source>
        <dbReference type="ARBA" id="ARBA00008601"/>
    </source>
</evidence>
<proteinExistence type="inferred from homology"/>
<dbReference type="InterPro" id="IPR029021">
    <property type="entry name" value="Prot-tyrosine_phosphatase-like"/>
</dbReference>
<comment type="catalytic activity">
    <reaction evidence="6">
        <text>O-phospho-L-threonyl-[protein] + H2O = L-threonyl-[protein] + phosphate</text>
        <dbReference type="Rhea" id="RHEA:47004"/>
        <dbReference type="Rhea" id="RHEA-COMP:11060"/>
        <dbReference type="Rhea" id="RHEA-COMP:11605"/>
        <dbReference type="ChEBI" id="CHEBI:15377"/>
        <dbReference type="ChEBI" id="CHEBI:30013"/>
        <dbReference type="ChEBI" id="CHEBI:43474"/>
        <dbReference type="ChEBI" id="CHEBI:61977"/>
        <dbReference type="EC" id="3.1.3.16"/>
    </reaction>
</comment>
<comment type="caution">
    <text evidence="9">The sequence shown here is derived from an EMBL/GenBank/DDBJ whole genome shotgun (WGS) entry which is preliminary data.</text>
</comment>
<gene>
    <name evidence="9" type="ORF">ODALV1_LOCUS12547</name>
</gene>
<comment type="catalytic activity">
    <reaction evidence="5">
        <text>O-phospho-L-seryl-[protein] + H2O = L-seryl-[protein] + phosphate</text>
        <dbReference type="Rhea" id="RHEA:20629"/>
        <dbReference type="Rhea" id="RHEA-COMP:9863"/>
        <dbReference type="Rhea" id="RHEA-COMP:11604"/>
        <dbReference type="ChEBI" id="CHEBI:15377"/>
        <dbReference type="ChEBI" id="CHEBI:29999"/>
        <dbReference type="ChEBI" id="CHEBI:43474"/>
        <dbReference type="ChEBI" id="CHEBI:83421"/>
        <dbReference type="EC" id="3.1.3.16"/>
    </reaction>
</comment>